<proteinExistence type="predicted"/>
<reference evidence="1" key="1">
    <citation type="submission" date="2018-05" db="EMBL/GenBank/DDBJ databases">
        <authorList>
            <person name="Lanie J.A."/>
            <person name="Ng W.-L."/>
            <person name="Kazmierczak K.M."/>
            <person name="Andrzejewski T.M."/>
            <person name="Davidsen T.M."/>
            <person name="Wayne K.J."/>
            <person name="Tettelin H."/>
            <person name="Glass J.I."/>
            <person name="Rusch D."/>
            <person name="Podicherti R."/>
            <person name="Tsui H.-C.T."/>
            <person name="Winkler M.E."/>
        </authorList>
    </citation>
    <scope>NUCLEOTIDE SEQUENCE</scope>
</reference>
<organism evidence="1">
    <name type="scientific">marine metagenome</name>
    <dbReference type="NCBI Taxonomy" id="408172"/>
    <lineage>
        <taxon>unclassified sequences</taxon>
        <taxon>metagenomes</taxon>
        <taxon>ecological metagenomes</taxon>
    </lineage>
</organism>
<evidence type="ECO:0000313" key="1">
    <source>
        <dbReference type="EMBL" id="SVD82407.1"/>
    </source>
</evidence>
<accession>A0A382YGG7</accession>
<gene>
    <name evidence="1" type="ORF">METZ01_LOCUS435261</name>
</gene>
<sequence length="97" mass="11100">MSDKTKGYTDWTEVAKIVMQGKKIVDVGYISKDEAANYMWNSRGIYFMLDDDTKVIVMRDDEGNDAGVLAYVNKGVDAVLPVIDFDYEDKYLNKKEK</sequence>
<protein>
    <submittedName>
        <fullName evidence="1">Uncharacterized protein</fullName>
    </submittedName>
</protein>
<name>A0A382YGG7_9ZZZZ</name>
<dbReference type="AlphaFoldDB" id="A0A382YGG7"/>
<dbReference type="EMBL" id="UINC01175668">
    <property type="protein sequence ID" value="SVD82407.1"/>
    <property type="molecule type" value="Genomic_DNA"/>
</dbReference>